<dbReference type="Pfam" id="PF19776">
    <property type="entry name" value="DUF6262"/>
    <property type="match status" value="1"/>
</dbReference>
<dbReference type="RefSeq" id="WP_148391668.1">
    <property type="nucleotide sequence ID" value="NZ_JBBMFP010000008.1"/>
</dbReference>
<evidence type="ECO:0000313" key="3">
    <source>
        <dbReference type="EMBL" id="MEQ2431443.1"/>
    </source>
</evidence>
<keyword evidence="4" id="KW-1185">Reference proteome</keyword>
<organism evidence="3 4">
    <name type="scientific">Blautia caccae</name>
    <dbReference type="NCBI Taxonomy" id="3133175"/>
    <lineage>
        <taxon>Bacteria</taxon>
        <taxon>Bacillati</taxon>
        <taxon>Bacillota</taxon>
        <taxon>Clostridia</taxon>
        <taxon>Lachnospirales</taxon>
        <taxon>Lachnospiraceae</taxon>
        <taxon>Blautia</taxon>
    </lineage>
</organism>
<dbReference type="Proteomes" id="UP001457898">
    <property type="component" value="Unassembled WGS sequence"/>
</dbReference>
<evidence type="ECO:0000256" key="1">
    <source>
        <dbReference type="SAM" id="Coils"/>
    </source>
</evidence>
<gene>
    <name evidence="3" type="ORF">WMO65_10550</name>
</gene>
<feature type="region of interest" description="Disordered" evidence="2">
    <location>
        <begin position="1"/>
        <end position="23"/>
    </location>
</feature>
<keyword evidence="1" id="KW-0175">Coiled coil</keyword>
<dbReference type="EMBL" id="JBBMFP010000008">
    <property type="protein sequence ID" value="MEQ2431443.1"/>
    <property type="molecule type" value="Genomic_DNA"/>
</dbReference>
<sequence length="144" mass="16796">MTAKEKKMAGVKKHNEAVKQKKADDVKKAINKLRKEGEFTLADLCREANVSRTYFSKHPDMKELADKYITPTGYCKNRSKDSADTYIQILKRENRDLKKALDKIKKDIISENKYKEKYEEALEEIKKLKSQLDEAYSLNLPDHL</sequence>
<name>A0ABV1DM29_9FIRM</name>
<reference evidence="3 4" key="1">
    <citation type="submission" date="2024-03" db="EMBL/GenBank/DDBJ databases">
        <title>Human intestinal bacterial collection.</title>
        <authorList>
            <person name="Pauvert C."/>
            <person name="Hitch T.C.A."/>
            <person name="Clavel T."/>
        </authorList>
    </citation>
    <scope>NUCLEOTIDE SEQUENCE [LARGE SCALE GENOMIC DNA]</scope>
    <source>
        <strain evidence="3 4">CLA-SR-H028</strain>
    </source>
</reference>
<evidence type="ECO:0000256" key="2">
    <source>
        <dbReference type="SAM" id="MobiDB-lite"/>
    </source>
</evidence>
<comment type="caution">
    <text evidence="3">The sequence shown here is derived from an EMBL/GenBank/DDBJ whole genome shotgun (WGS) entry which is preliminary data.</text>
</comment>
<protein>
    <submittedName>
        <fullName evidence="3">DUF6262 family protein</fullName>
    </submittedName>
</protein>
<evidence type="ECO:0000313" key="4">
    <source>
        <dbReference type="Proteomes" id="UP001457898"/>
    </source>
</evidence>
<feature type="coiled-coil region" evidence="1">
    <location>
        <begin position="87"/>
        <end position="138"/>
    </location>
</feature>
<accession>A0ABV1DM29</accession>
<dbReference type="InterPro" id="IPR046229">
    <property type="entry name" value="TnpC-like"/>
</dbReference>
<proteinExistence type="predicted"/>